<proteinExistence type="inferred from homology"/>
<dbReference type="InterPro" id="IPR012340">
    <property type="entry name" value="NA-bd_OB-fold"/>
</dbReference>
<evidence type="ECO:0000256" key="8">
    <source>
        <dbReference type="ARBA" id="ARBA00023242"/>
    </source>
</evidence>
<sequence>MLRAGTIETLYANNRDSPLYNLPILQLLSIKRIGGKNENQSRLHVTVSDGKFYMKGICSTQLSSEVEGYGVNSILKIADFIILEKSNASFIYIKACEKLRSAERIGTPKNITDEKDSFGDQELPKENVPADNFKDTRHPAQENVAKRPNTGNPATNHELHNEDKTFTPIAALNPFQNKWFIKGTVQKKSDMRDFKKKDGKFFTFELLDKSGSIKLVAFNEAAHLFFEHVIDGTVLEVSKATVKMTNKQFNSTTSDYEIHLEKNSYCNSINEKPIEVQYNFTKIYEIPAQIDKAKCTTIGIVHEAYPVQTVIAKTSQKELKKRDVILIDETGQIRTTLWGDQTTLELEDHPVLLISDAKISEFNGQVTLSTSFSSTVKIDPEINESFSIKGWYDANKGSITVQRPVKKVEYQFLEEVQQYGTCIATLLFIKEDSLFYNACTDGCNKKVTLTDEGYHCERCNQTKETCDIRYLTTFHISDFTQQVWLQVFDDFCTSLFGMSADDLKKMGEENSQQLQAFLKSLLYKEYVFKVKRSEDVYKGEMKIRWRGISIQKINYDEECNRMMKLLKIE</sequence>
<reference evidence="15 16" key="1">
    <citation type="submission" date="2015-07" db="EMBL/GenBank/DDBJ databases">
        <title>The genome of Pseudoloma neurophilia, a relevant intracellular parasite of the zebrafish.</title>
        <authorList>
            <person name="Ndikumana S."/>
            <person name="Pelin A."/>
            <person name="Sanders J."/>
            <person name="Corradi N."/>
        </authorList>
    </citation>
    <scope>NUCLEOTIDE SEQUENCE [LARGE SCALE GENOMIC DNA]</scope>
    <source>
        <strain evidence="15 16">MK1</strain>
    </source>
</reference>
<dbReference type="EMBL" id="LGUB01000040">
    <property type="protein sequence ID" value="KRH94700.1"/>
    <property type="molecule type" value="Genomic_DNA"/>
</dbReference>
<evidence type="ECO:0000256" key="2">
    <source>
        <dbReference type="ARBA" id="ARBA00005690"/>
    </source>
</evidence>
<dbReference type="InterPro" id="IPR047192">
    <property type="entry name" value="Euk_RPA1_DBD_C"/>
</dbReference>
<evidence type="ECO:0000259" key="11">
    <source>
        <dbReference type="Pfam" id="PF01336"/>
    </source>
</evidence>
<dbReference type="InterPro" id="IPR004591">
    <property type="entry name" value="Rfa1"/>
</dbReference>
<dbReference type="GO" id="GO:0003677">
    <property type="term" value="F:DNA binding"/>
    <property type="evidence" value="ECO:0007669"/>
    <property type="project" value="UniProtKB-KW"/>
</dbReference>
<evidence type="ECO:0000313" key="16">
    <source>
        <dbReference type="Proteomes" id="UP000051530"/>
    </source>
</evidence>
<keyword evidence="4 9" id="KW-0479">Metal-binding</keyword>
<evidence type="ECO:0000259" key="14">
    <source>
        <dbReference type="Pfam" id="PF16900"/>
    </source>
</evidence>
<feature type="domain" description="OB" evidence="11">
    <location>
        <begin position="181"/>
        <end position="261"/>
    </location>
</feature>
<evidence type="ECO:0000259" key="12">
    <source>
        <dbReference type="Pfam" id="PF04057"/>
    </source>
</evidence>
<feature type="domain" description="Replication protein A OB" evidence="14">
    <location>
        <begin position="291"/>
        <end position="379"/>
    </location>
</feature>
<keyword evidence="7 9" id="KW-0238">DNA-binding</keyword>
<dbReference type="FunFam" id="2.40.50.140:FF:000090">
    <property type="entry name" value="Replication protein A subunit"/>
    <property type="match status" value="1"/>
</dbReference>
<gene>
    <name evidence="15" type="ORF">M153_16400013416</name>
</gene>
<dbReference type="Gene3D" id="2.40.50.140">
    <property type="entry name" value="Nucleic acid-binding proteins"/>
    <property type="match status" value="4"/>
</dbReference>
<keyword evidence="3 9" id="KW-0235">DNA replication</keyword>
<dbReference type="InterPro" id="IPR007199">
    <property type="entry name" value="Rep_factor-A_N"/>
</dbReference>
<feature type="region of interest" description="Disordered" evidence="10">
    <location>
        <begin position="110"/>
        <end position="135"/>
    </location>
</feature>
<dbReference type="CDD" id="cd04475">
    <property type="entry name" value="RPA1_DBD_B"/>
    <property type="match status" value="1"/>
</dbReference>
<keyword evidence="5 9" id="KW-0863">Zinc-finger</keyword>
<dbReference type="GO" id="GO:0006260">
    <property type="term" value="P:DNA replication"/>
    <property type="evidence" value="ECO:0007669"/>
    <property type="project" value="UniProtKB-KW"/>
</dbReference>
<comment type="subunit">
    <text evidence="9">Component of the heterotrimeric canonical replication protein A complex (RPA).</text>
</comment>
<feature type="compositionally biased region" description="Basic and acidic residues" evidence="10">
    <location>
        <begin position="111"/>
        <end position="125"/>
    </location>
</feature>
<keyword evidence="16" id="KW-1185">Reference proteome</keyword>
<comment type="similarity">
    <text evidence="2 9">Belongs to the replication factor A protein 1 family.</text>
</comment>
<dbReference type="VEuPathDB" id="MicrosporidiaDB:M153_16400013416"/>
<comment type="caution">
    <text evidence="15">The sequence shown here is derived from an EMBL/GenBank/DDBJ whole genome shotgun (WGS) entry which is preliminary data.</text>
</comment>
<dbReference type="FunFam" id="2.40.50.140:FF:000041">
    <property type="entry name" value="Replication protein A subunit"/>
    <property type="match status" value="1"/>
</dbReference>
<evidence type="ECO:0000256" key="4">
    <source>
        <dbReference type="ARBA" id="ARBA00022723"/>
    </source>
</evidence>
<keyword evidence="8 9" id="KW-0539">Nucleus</keyword>
<dbReference type="Pfam" id="PF16900">
    <property type="entry name" value="REPA_OB_2"/>
    <property type="match status" value="1"/>
</dbReference>
<feature type="domain" description="Replication factor-A protein 1 N-terminal" evidence="12">
    <location>
        <begin position="6"/>
        <end position="97"/>
    </location>
</feature>
<dbReference type="PANTHER" id="PTHR47165:SF4">
    <property type="entry name" value="OS03G0429900 PROTEIN"/>
    <property type="match status" value="1"/>
</dbReference>
<dbReference type="SUPFAM" id="SSF50249">
    <property type="entry name" value="Nucleic acid-binding proteins"/>
    <property type="match status" value="4"/>
</dbReference>
<evidence type="ECO:0000256" key="7">
    <source>
        <dbReference type="ARBA" id="ARBA00023125"/>
    </source>
</evidence>
<evidence type="ECO:0000256" key="9">
    <source>
        <dbReference type="RuleBase" id="RU364130"/>
    </source>
</evidence>
<evidence type="ECO:0000256" key="1">
    <source>
        <dbReference type="ARBA" id="ARBA00004123"/>
    </source>
</evidence>
<dbReference type="InterPro" id="IPR004365">
    <property type="entry name" value="NA-bd_OB_tRNA"/>
</dbReference>
<evidence type="ECO:0000256" key="5">
    <source>
        <dbReference type="ARBA" id="ARBA00022771"/>
    </source>
</evidence>
<dbReference type="AlphaFoldDB" id="A0A0R0LZL5"/>
<dbReference type="GO" id="GO:0006310">
    <property type="term" value="P:DNA recombination"/>
    <property type="evidence" value="ECO:0007669"/>
    <property type="project" value="InterPro"/>
</dbReference>
<accession>A0A0R0LZL5</accession>
<evidence type="ECO:0000259" key="13">
    <source>
        <dbReference type="Pfam" id="PF08646"/>
    </source>
</evidence>
<dbReference type="NCBIfam" id="TIGR00617">
    <property type="entry name" value="rpa1"/>
    <property type="match status" value="1"/>
</dbReference>
<comment type="function">
    <text evidence="9">As part of the replication protein A (RPA/RP-A), a single-stranded DNA-binding heterotrimeric complex, may play an essential role in DNA replication, recombination and repair. Binds and stabilizes single-stranded DNA intermediates, preventing complementary DNA reannealing and recruiting different proteins involved in DNA metabolism.</text>
</comment>
<evidence type="ECO:0000313" key="15">
    <source>
        <dbReference type="EMBL" id="KRH94700.1"/>
    </source>
</evidence>
<feature type="domain" description="Replication factor A C-terminal" evidence="13">
    <location>
        <begin position="419"/>
        <end position="562"/>
    </location>
</feature>
<evidence type="ECO:0000256" key="3">
    <source>
        <dbReference type="ARBA" id="ARBA00022705"/>
    </source>
</evidence>
<dbReference type="GO" id="GO:0008270">
    <property type="term" value="F:zinc ion binding"/>
    <property type="evidence" value="ECO:0007669"/>
    <property type="project" value="UniProtKB-KW"/>
</dbReference>
<dbReference type="GO" id="GO:0006281">
    <property type="term" value="P:DNA repair"/>
    <property type="evidence" value="ECO:0007669"/>
    <property type="project" value="InterPro"/>
</dbReference>
<dbReference type="Pfam" id="PF04057">
    <property type="entry name" value="Rep-A_N"/>
    <property type="match status" value="1"/>
</dbReference>
<dbReference type="OrthoDB" id="1751331at2759"/>
<dbReference type="GO" id="GO:0005634">
    <property type="term" value="C:nucleus"/>
    <property type="evidence" value="ECO:0007669"/>
    <property type="project" value="UniProtKB-SubCell"/>
</dbReference>
<dbReference type="InterPro" id="IPR031657">
    <property type="entry name" value="REPA_OB_2"/>
</dbReference>
<dbReference type="CDD" id="cd04476">
    <property type="entry name" value="RPA1_DBD_C"/>
    <property type="match status" value="1"/>
</dbReference>
<organism evidence="15 16">
    <name type="scientific">Pseudoloma neurophilia</name>
    <dbReference type="NCBI Taxonomy" id="146866"/>
    <lineage>
        <taxon>Eukaryota</taxon>
        <taxon>Fungi</taxon>
        <taxon>Fungi incertae sedis</taxon>
        <taxon>Microsporidia</taxon>
        <taxon>Pseudoloma</taxon>
    </lineage>
</organism>
<evidence type="ECO:0000256" key="6">
    <source>
        <dbReference type="ARBA" id="ARBA00022833"/>
    </source>
</evidence>
<dbReference type="Pfam" id="PF08646">
    <property type="entry name" value="Rep_fac-A_C"/>
    <property type="match status" value="1"/>
</dbReference>
<protein>
    <recommendedName>
        <fullName evidence="9">Replication protein A subunit</fullName>
    </recommendedName>
</protein>
<keyword evidence="6 9" id="KW-0862">Zinc</keyword>
<name>A0A0R0LZL5_9MICR</name>
<dbReference type="PANTHER" id="PTHR47165">
    <property type="entry name" value="OS03G0429900 PROTEIN"/>
    <property type="match status" value="1"/>
</dbReference>
<evidence type="ECO:0000256" key="10">
    <source>
        <dbReference type="SAM" id="MobiDB-lite"/>
    </source>
</evidence>
<dbReference type="InterPro" id="IPR013955">
    <property type="entry name" value="Rep_factor-A_C"/>
</dbReference>
<comment type="subcellular location">
    <subcellularLocation>
        <location evidence="1 9">Nucleus</location>
    </subcellularLocation>
</comment>
<dbReference type="CDD" id="cd04474">
    <property type="entry name" value="RPA1_DBD_A"/>
    <property type="match status" value="1"/>
</dbReference>
<dbReference type="Pfam" id="PF01336">
    <property type="entry name" value="tRNA_anti-codon"/>
    <property type="match status" value="1"/>
</dbReference>
<dbReference type="Proteomes" id="UP000051530">
    <property type="component" value="Unassembled WGS sequence"/>
</dbReference>